<gene>
    <name evidence="1" type="ORF">CLUMA_CG018538</name>
</gene>
<dbReference type="EMBL" id="CVRI01000064">
    <property type="protein sequence ID" value="CRL05387.1"/>
    <property type="molecule type" value="Genomic_DNA"/>
</dbReference>
<reference evidence="1 2" key="1">
    <citation type="submission" date="2015-04" db="EMBL/GenBank/DDBJ databases">
        <authorList>
            <person name="Syromyatnikov M.Y."/>
            <person name="Popov V.N."/>
        </authorList>
    </citation>
    <scope>NUCLEOTIDE SEQUENCE [LARGE SCALE GENOMIC DNA]</scope>
</reference>
<protein>
    <submittedName>
        <fullName evidence="1">CLUMA_CG018538, isoform A</fullName>
    </submittedName>
</protein>
<keyword evidence="2" id="KW-1185">Reference proteome</keyword>
<organism evidence="1 2">
    <name type="scientific">Clunio marinus</name>
    <dbReference type="NCBI Taxonomy" id="568069"/>
    <lineage>
        <taxon>Eukaryota</taxon>
        <taxon>Metazoa</taxon>
        <taxon>Ecdysozoa</taxon>
        <taxon>Arthropoda</taxon>
        <taxon>Hexapoda</taxon>
        <taxon>Insecta</taxon>
        <taxon>Pterygota</taxon>
        <taxon>Neoptera</taxon>
        <taxon>Endopterygota</taxon>
        <taxon>Diptera</taxon>
        <taxon>Nematocera</taxon>
        <taxon>Chironomoidea</taxon>
        <taxon>Chironomidae</taxon>
        <taxon>Clunio</taxon>
    </lineage>
</organism>
<evidence type="ECO:0000313" key="1">
    <source>
        <dbReference type="EMBL" id="CRL05387.1"/>
    </source>
</evidence>
<accession>A0A1J1IYM9</accession>
<sequence>MKSRFSEWLTRSAGWLNKKVMSCTGLPDDDEKGKSLTNKHALISKTNNITCTMGYSQGMRAFSRISAGRMQDMPGNSETHPIQYIKIDNICIPMNVTHIEIRSRFHLFKQRGGCEER</sequence>
<evidence type="ECO:0000313" key="2">
    <source>
        <dbReference type="Proteomes" id="UP000183832"/>
    </source>
</evidence>
<dbReference type="AlphaFoldDB" id="A0A1J1IYM9"/>
<name>A0A1J1IYM9_9DIPT</name>
<proteinExistence type="predicted"/>
<dbReference type="Proteomes" id="UP000183832">
    <property type="component" value="Unassembled WGS sequence"/>
</dbReference>